<dbReference type="InterPro" id="IPR000608">
    <property type="entry name" value="UBC"/>
</dbReference>
<dbReference type="SUPFAM" id="SSF54495">
    <property type="entry name" value="UBC-like"/>
    <property type="match status" value="1"/>
</dbReference>
<comment type="caution">
    <text evidence="4">The sequence shown here is derived from an EMBL/GenBank/DDBJ whole genome shotgun (WGS) entry which is preliminary data.</text>
</comment>
<feature type="region of interest" description="Disordered" evidence="2">
    <location>
        <begin position="402"/>
        <end position="444"/>
    </location>
</feature>
<dbReference type="InterPro" id="IPR050113">
    <property type="entry name" value="Ub_conjugating_enzyme"/>
</dbReference>
<feature type="region of interest" description="Disordered" evidence="2">
    <location>
        <begin position="493"/>
        <end position="519"/>
    </location>
</feature>
<dbReference type="GeneID" id="87924390"/>
<accession>A0AAE1I8I7</accession>
<protein>
    <recommendedName>
        <fullName evidence="3">UBC core domain-containing protein</fullName>
    </recommendedName>
</protein>
<proteinExistence type="predicted"/>
<dbReference type="SMART" id="SM00212">
    <property type="entry name" value="UBCc"/>
    <property type="match status" value="1"/>
</dbReference>
<evidence type="ECO:0000256" key="1">
    <source>
        <dbReference type="ARBA" id="ARBA00022786"/>
    </source>
</evidence>
<dbReference type="FunFam" id="3.10.110.10:FF:000058">
    <property type="entry name" value="Ubiquitin-conjugating enzyme E2 6"/>
    <property type="match status" value="1"/>
</dbReference>
<evidence type="ECO:0000256" key="2">
    <source>
        <dbReference type="SAM" id="MobiDB-lite"/>
    </source>
</evidence>
<dbReference type="Gene3D" id="3.10.110.10">
    <property type="entry name" value="Ubiquitin Conjugating Enzyme"/>
    <property type="match status" value="1"/>
</dbReference>
<sequence length="1166" mass="126479">MASKAAHKRLTREFKSISENPPPYITAHPSESNILEWHYIITGPEDTPYHGGQYWGTLIFPPNYPFAPPAIRMHTPSGRFQPSTRLCLSISDFHPKSFNPAWEVSTILIGLLSFMTSDEMTTGSVSASSAERKFLASRSRWWNSTGGGSQARGNIATKGNVKAGDGGAKFRSEWPEVDLENWEWMRKHKVDAATGNRADGDNGSSCGPQLGIAASSGNQAQAVVDAVVQQRDAGRGWLYRNKLLVAGAAIFIYVLIARLGDRKISSFTPCIQTTPVHPKATFSGIDQDWTDASLPTSPDLSSRSGARAIGNPRPPLPLADLRILSKALSPLAAPTSPIHQIWIWHLDRPTTMAPSNGSVRSRRPAVVSSKQMPKPVVPAIPLPYVKRQAAAAAAAAAAPVINNVKPDDSPRNGSLEVRPHEVNQSSPTLIADTPHASESLSAGSPELKSAIKNAVASDTAKEVVIASSKPVAPADRAPGNDMTSTSYAVQPANAEASVPTAHEASSGMQTKFHGPGIGAVQDEPRQRLAQYPPVKLVSSQPPPPVSPTRYQMPPPFQPAHRPMGIVANGDLSHGPRPPLPNGPPHMHQAHASNGSIHFGAFHDSQSSSPAPPHSGGIAPPPGMPMPDGRPHPMMPHNGNGFPPMVPYGADMMAVTNFDGYGRPMAYAPMDSYHPYGNILGPSTPHSFHDSQSSAHQEETAMYNQYRPGAMHNGIGPADEAQGQNPQGRMYGVPDYPRMMPNPGLPPPMAQGDNADGFIEYLQEQFARHELSDCTLELRYTDDRAAPVRIPGHRLIFARSAQLFNLLQKQAFQASPNDRFLQTLLLETGSKWIRSDSFYMAVQRLYGLPLLHPPPRPVGMESGDVTASVFSVKEQTDFAISYAAAGHLLDWAPVVRRGCEVATHILTWETLERVLEFALDGYRDKGSHETYQYGNGSQILLNAIVTFLIHNFPSHFNLDTEAVEFVPYGRLPINPPPLAKDALDNGVLPASAEGSIVQLGKGRRPQKLDGIQFGDLSFSEAKSLADANTPKATRAAQPASFSILSRILIEIPFTQLKMILESSGSGNVNGWANTESRYRIIKIAVEEREWRRRRVLDAVLSGQVPDAEAIRAGLRSPEPRDLGRWIALGWQEEILSYGNPDGPTLARKWVPLMEAQNGSLSNVAEYP</sequence>
<reference evidence="4" key="1">
    <citation type="submission" date="2023-11" db="EMBL/GenBank/DDBJ databases">
        <title>The genome sequences of three competitors of mushroom-forming fungi.</title>
        <authorList>
            <person name="Beijen E."/>
            <person name="Ohm R.A."/>
        </authorList>
    </citation>
    <scope>NUCLEOTIDE SEQUENCE</scope>
    <source>
        <strain evidence="4">CBS 100526</strain>
    </source>
</reference>
<dbReference type="Proteomes" id="UP001273209">
    <property type="component" value="Unassembled WGS sequence"/>
</dbReference>
<dbReference type="EMBL" id="JAWRVG010000054">
    <property type="protein sequence ID" value="KAK4063368.1"/>
    <property type="molecule type" value="Genomic_DNA"/>
</dbReference>
<dbReference type="AlphaFoldDB" id="A0AAE1I8I7"/>
<dbReference type="InterPro" id="IPR016135">
    <property type="entry name" value="UBQ-conjugating_enzyme/RWD"/>
</dbReference>
<keyword evidence="1" id="KW-0833">Ubl conjugation pathway</keyword>
<dbReference type="PANTHER" id="PTHR24067">
    <property type="entry name" value="UBIQUITIN-CONJUGATING ENZYME E2"/>
    <property type="match status" value="1"/>
</dbReference>
<feature type="region of interest" description="Disordered" evidence="2">
    <location>
        <begin position="602"/>
        <end position="637"/>
    </location>
</feature>
<evidence type="ECO:0000313" key="4">
    <source>
        <dbReference type="EMBL" id="KAK4063368.1"/>
    </source>
</evidence>
<organism evidence="4 5">
    <name type="scientific">Trichoderma aggressivum f. europaeum</name>
    <dbReference type="NCBI Taxonomy" id="173218"/>
    <lineage>
        <taxon>Eukaryota</taxon>
        <taxon>Fungi</taxon>
        <taxon>Dikarya</taxon>
        <taxon>Ascomycota</taxon>
        <taxon>Pezizomycotina</taxon>
        <taxon>Sordariomycetes</taxon>
        <taxon>Hypocreomycetidae</taxon>
        <taxon>Hypocreales</taxon>
        <taxon>Hypocreaceae</taxon>
        <taxon>Trichoderma</taxon>
    </lineage>
</organism>
<feature type="domain" description="UBC core" evidence="3">
    <location>
        <begin position="5"/>
        <end position="155"/>
    </location>
</feature>
<dbReference type="Pfam" id="PF00179">
    <property type="entry name" value="UQ_con"/>
    <property type="match status" value="1"/>
</dbReference>
<gene>
    <name evidence="4" type="ORF">Triagg1_9519</name>
</gene>
<evidence type="ECO:0000259" key="3">
    <source>
        <dbReference type="PROSITE" id="PS50127"/>
    </source>
</evidence>
<dbReference type="CDD" id="cd23799">
    <property type="entry name" value="UBCc_UBE2J"/>
    <property type="match status" value="1"/>
</dbReference>
<evidence type="ECO:0000313" key="5">
    <source>
        <dbReference type="Proteomes" id="UP001273209"/>
    </source>
</evidence>
<dbReference type="PROSITE" id="PS50127">
    <property type="entry name" value="UBC_2"/>
    <property type="match status" value="1"/>
</dbReference>
<dbReference type="RefSeq" id="XP_062751556.1">
    <property type="nucleotide sequence ID" value="XM_062904486.1"/>
</dbReference>
<name>A0AAE1I8I7_9HYPO</name>
<keyword evidence="5" id="KW-1185">Reference proteome</keyword>